<accession>W4VRX4</accession>
<feature type="transmembrane region" description="Helical" evidence="10">
    <location>
        <begin position="416"/>
        <end position="440"/>
    </location>
</feature>
<keyword evidence="4 10" id="KW-1133">Transmembrane helix</keyword>
<keyword evidence="8" id="KW-0175">Coiled coil</keyword>
<evidence type="ECO:0000259" key="11">
    <source>
        <dbReference type="PROSITE" id="PS50850"/>
    </source>
</evidence>
<dbReference type="Gene3D" id="1.20.1250.20">
    <property type="entry name" value="MFS general substrate transporter like domains"/>
    <property type="match status" value="1"/>
</dbReference>
<proteinExistence type="inferred from homology"/>
<dbReference type="EMBL" id="GAPU01000022">
    <property type="protein sequence ID" value="JAB84600.1"/>
    <property type="molecule type" value="Transcribed_RNA"/>
</dbReference>
<feature type="coiled-coil region" evidence="8">
    <location>
        <begin position="209"/>
        <end position="244"/>
    </location>
</feature>
<feature type="region of interest" description="Disordered" evidence="9">
    <location>
        <begin position="462"/>
        <end position="482"/>
    </location>
</feature>
<feature type="transmembrane region" description="Helical" evidence="10">
    <location>
        <begin position="353"/>
        <end position="376"/>
    </location>
</feature>
<evidence type="ECO:0000256" key="8">
    <source>
        <dbReference type="SAM" id="Coils"/>
    </source>
</evidence>
<keyword evidence="2" id="KW-1003">Cell membrane</keyword>
<comment type="similarity">
    <text evidence="7">Belongs to the major facilitator superfamily. Sugar transporter (TC 2.A.1.1) family. Trehalose transporter subfamily.</text>
</comment>
<dbReference type="PANTHER" id="PTHR48021">
    <property type="match status" value="1"/>
</dbReference>
<sequence length="482" mass="53339">MDDSSSGVMGTFFQLFASVIANLMAITDGMTMGWTAPMIPYFLSEQSHIKMTRSQAEWLESCILIGAILGLPFTIYFVEKIGRRKSLILSTALLIICWVVIAVGDRVEYLYAARLFKGLGLNMAFVAAPMYVGEIAHKKIRGFLSSITFVMMLIGVLLIYGLGPFVPYFVPSVIAGVVLLIECVVFYFLPESPYYLMMNNEHEAAKESLKRFRGKDANIEEELKEITETAMKERNEQIKSLKELYQVKNYRKALQIMFILNFAQLFSSFEVIMMNLHEILESAGSIYMNPSIAAIIFAAIMLVSAIVAAATMDSFGRKVLLVVSCILTGICLLVLAIYFNVKAMGFDVEKISWIPIASVMVYAAVFKVGLGMVPIVMTAEIFASKIKAIGMTAADGAYVLASIIALQVYFNLKSAFGIYVPFYIFSGCAFSTSIYVVFFVPETKGKSLEDIQRMLRGRVDDNVEKGAEASQETGESPKANLG</sequence>
<dbReference type="PROSITE" id="PS50850">
    <property type="entry name" value="MFS"/>
    <property type="match status" value="1"/>
</dbReference>
<dbReference type="OrthoDB" id="4540492at2759"/>
<dbReference type="InterPro" id="IPR005829">
    <property type="entry name" value="Sugar_transporter_CS"/>
</dbReference>
<dbReference type="InterPro" id="IPR050549">
    <property type="entry name" value="MFS_Trehalose_Transporter"/>
</dbReference>
<dbReference type="InterPro" id="IPR003663">
    <property type="entry name" value="Sugar/inositol_transpt"/>
</dbReference>
<evidence type="ECO:0000256" key="4">
    <source>
        <dbReference type="ARBA" id="ARBA00022989"/>
    </source>
</evidence>
<keyword evidence="12" id="KW-0813">Transport</keyword>
<dbReference type="PANTHER" id="PTHR48021:SF46">
    <property type="entry name" value="MAJOR FACILITATOR SUPERFAMILY (MFS) PROFILE DOMAIN-CONTAINING PROTEIN"/>
    <property type="match status" value="1"/>
</dbReference>
<feature type="transmembrane region" description="Helical" evidence="10">
    <location>
        <begin position="87"/>
        <end position="104"/>
    </location>
</feature>
<feature type="transmembrane region" description="Helical" evidence="10">
    <location>
        <begin position="253"/>
        <end position="272"/>
    </location>
</feature>
<protein>
    <submittedName>
        <fullName evidence="12">Putative sugar transporter</fullName>
    </submittedName>
</protein>
<feature type="transmembrane region" description="Helical" evidence="10">
    <location>
        <begin position="388"/>
        <end position="410"/>
    </location>
</feature>
<dbReference type="PROSITE" id="PS00216">
    <property type="entry name" value="SUGAR_TRANSPORT_1"/>
    <property type="match status" value="2"/>
</dbReference>
<comment type="subcellular location">
    <subcellularLocation>
        <location evidence="1">Cell membrane</location>
        <topology evidence="1">Multi-pass membrane protein</topology>
    </subcellularLocation>
</comment>
<evidence type="ECO:0000256" key="2">
    <source>
        <dbReference type="ARBA" id="ARBA00022475"/>
    </source>
</evidence>
<feature type="transmembrane region" description="Helical" evidence="10">
    <location>
        <begin position="12"/>
        <end position="36"/>
    </location>
</feature>
<feature type="transmembrane region" description="Helical" evidence="10">
    <location>
        <begin position="110"/>
        <end position="131"/>
    </location>
</feature>
<feature type="transmembrane region" description="Helical" evidence="10">
    <location>
        <begin position="319"/>
        <end position="341"/>
    </location>
</feature>
<evidence type="ECO:0000256" key="5">
    <source>
        <dbReference type="ARBA" id="ARBA00023136"/>
    </source>
</evidence>
<dbReference type="PRINTS" id="PR00171">
    <property type="entry name" value="SUGRTRNSPORT"/>
</dbReference>
<keyword evidence="3 10" id="KW-0812">Transmembrane</keyword>
<evidence type="ECO:0000256" key="7">
    <source>
        <dbReference type="ARBA" id="ARBA00024348"/>
    </source>
</evidence>
<keyword evidence="12" id="KW-0762">Sugar transport</keyword>
<feature type="transmembrane region" description="Helical" evidence="10">
    <location>
        <begin position="292"/>
        <end position="312"/>
    </location>
</feature>
<reference evidence="12" key="2">
    <citation type="journal article" date="2014" name="Proc. R. Soc. B">
        <title>Independently recruited oxidases from the glucose-methanol-choline oxidoreductase family enabled chemical defences in leaf beetle larvae (subtribe Chrysomelina) to evolve.</title>
        <authorList>
            <person name="Rahfeld P."/>
            <person name="Kirsch R."/>
            <person name="Kugel S."/>
            <person name="Wielsch N."/>
            <person name="Stock M."/>
            <person name="Groth M."/>
            <person name="Boland W."/>
            <person name="Burse A."/>
        </authorList>
    </citation>
    <scope>NUCLEOTIDE SEQUENCE</scope>
</reference>
<evidence type="ECO:0000313" key="12">
    <source>
        <dbReference type="EMBL" id="JAB84600.1"/>
    </source>
</evidence>
<dbReference type="AlphaFoldDB" id="W4VRX4"/>
<name>W4VRX4_PHACE</name>
<feature type="domain" description="Major facilitator superfamily (MFS) profile" evidence="11">
    <location>
        <begin position="14"/>
        <end position="444"/>
    </location>
</feature>
<feature type="transmembrane region" description="Helical" evidence="10">
    <location>
        <begin position="143"/>
        <end position="162"/>
    </location>
</feature>
<feature type="transmembrane region" description="Helical" evidence="10">
    <location>
        <begin position="168"/>
        <end position="189"/>
    </location>
</feature>
<keyword evidence="6" id="KW-0325">Glycoprotein</keyword>
<evidence type="ECO:0000256" key="3">
    <source>
        <dbReference type="ARBA" id="ARBA00022692"/>
    </source>
</evidence>
<dbReference type="InterPro" id="IPR005828">
    <property type="entry name" value="MFS_sugar_transport-like"/>
</dbReference>
<dbReference type="FunFam" id="1.20.1250.20:FF:000055">
    <property type="entry name" value="Facilitated trehalose transporter Tret1-2 homolog"/>
    <property type="match status" value="1"/>
</dbReference>
<organism evidence="12">
    <name type="scientific">Phaedon cochleariae</name>
    <name type="common">Mustard beetle</name>
    <dbReference type="NCBI Taxonomy" id="80249"/>
    <lineage>
        <taxon>Eukaryota</taxon>
        <taxon>Metazoa</taxon>
        <taxon>Ecdysozoa</taxon>
        <taxon>Arthropoda</taxon>
        <taxon>Hexapoda</taxon>
        <taxon>Insecta</taxon>
        <taxon>Pterygota</taxon>
        <taxon>Neoptera</taxon>
        <taxon>Endopterygota</taxon>
        <taxon>Coleoptera</taxon>
        <taxon>Polyphaga</taxon>
        <taxon>Cucujiformia</taxon>
        <taxon>Chrysomeloidea</taxon>
        <taxon>Chrysomelidae</taxon>
        <taxon>Chrysomelinae</taxon>
        <taxon>Chrysomelini</taxon>
        <taxon>Phaedon</taxon>
    </lineage>
</organism>
<evidence type="ECO:0000256" key="1">
    <source>
        <dbReference type="ARBA" id="ARBA00004651"/>
    </source>
</evidence>
<dbReference type="InterPro" id="IPR036259">
    <property type="entry name" value="MFS_trans_sf"/>
</dbReference>
<feature type="transmembrane region" description="Helical" evidence="10">
    <location>
        <begin position="56"/>
        <end position="78"/>
    </location>
</feature>
<dbReference type="GO" id="GO:0022857">
    <property type="term" value="F:transmembrane transporter activity"/>
    <property type="evidence" value="ECO:0007669"/>
    <property type="project" value="InterPro"/>
</dbReference>
<evidence type="ECO:0000256" key="6">
    <source>
        <dbReference type="ARBA" id="ARBA00023180"/>
    </source>
</evidence>
<keyword evidence="5 10" id="KW-0472">Membrane</keyword>
<reference evidence="12" key="1">
    <citation type="journal article" date="2013" name="PLoS ONE">
        <title>Putative Sugar Transporters of the Mustard Leaf Beetle Phaedon cochleariae: Their Phylogeny and Role for Nutrient Supply in Larval Defensive Glands.</title>
        <authorList>
            <person name="Stock M."/>
            <person name="Gretscher R.R."/>
            <person name="Groth M."/>
            <person name="Eiserloh S."/>
            <person name="Boland W."/>
            <person name="Burse A."/>
        </authorList>
    </citation>
    <scope>NUCLEOTIDE SEQUENCE</scope>
</reference>
<dbReference type="InterPro" id="IPR020846">
    <property type="entry name" value="MFS_dom"/>
</dbReference>
<dbReference type="SUPFAM" id="SSF103473">
    <property type="entry name" value="MFS general substrate transporter"/>
    <property type="match status" value="1"/>
</dbReference>
<dbReference type="Pfam" id="PF00083">
    <property type="entry name" value="Sugar_tr"/>
    <property type="match status" value="1"/>
</dbReference>
<dbReference type="GO" id="GO:0005886">
    <property type="term" value="C:plasma membrane"/>
    <property type="evidence" value="ECO:0007669"/>
    <property type="project" value="UniProtKB-SubCell"/>
</dbReference>
<evidence type="ECO:0000256" key="9">
    <source>
        <dbReference type="SAM" id="MobiDB-lite"/>
    </source>
</evidence>
<evidence type="ECO:0000256" key="10">
    <source>
        <dbReference type="SAM" id="Phobius"/>
    </source>
</evidence>